<dbReference type="PANTHER" id="PTHR12526">
    <property type="entry name" value="GLYCOSYLTRANSFERASE"/>
    <property type="match status" value="1"/>
</dbReference>
<sequence>MRIAHLCLSCFYVDGMSYQENELVREHVRAGHDVEVIASTETMNPREGLIYVEPTRYLGEDGAWVTRLPYRRWLPHKIMRKLRAHPGVYDRLRAFRPDVILFHGACGWELRAAARYVRDHPGVLLYVDSHEDTNNSARGFISREFLHRRFYGPVLRSALPQVSKILAVSIEAVDFVKDIYKAPPDMLEFYPLGGHPLQDVDYYSRRRRMRERLEIGEGQVAIVQSGKQTPRKKLIEALDAFSQVSDPSLRLFIAGALQKSIRAAAEQRFAADDRIRFIGWQDREALTDLLCAADIYLQPGTQSATMQHSLCCRCAVILDDVPAHVPYQRENGWFVSDQAGLVAAMREASSADLISMQTNSRQLAMDMLDYSVLAERILR</sequence>
<name>A0A2U2J185_9SPHN</name>
<evidence type="ECO:0000313" key="5">
    <source>
        <dbReference type="EMBL" id="PWG02098.1"/>
    </source>
</evidence>
<comment type="caution">
    <text evidence="5">The sequence shown here is derived from an EMBL/GenBank/DDBJ whole genome shotgun (WGS) entry which is preliminary data.</text>
</comment>
<dbReference type="EMBL" id="QFFF01000001">
    <property type="protein sequence ID" value="PWG02098.1"/>
    <property type="molecule type" value="Genomic_DNA"/>
</dbReference>
<keyword evidence="3 5" id="KW-0808">Transferase</keyword>
<protein>
    <submittedName>
        <fullName evidence="5">Glycosyl transferase family 1</fullName>
    </submittedName>
</protein>
<dbReference type="GO" id="GO:0016757">
    <property type="term" value="F:glycosyltransferase activity"/>
    <property type="evidence" value="ECO:0007669"/>
    <property type="project" value="UniProtKB-KW"/>
</dbReference>
<keyword evidence="6" id="KW-1185">Reference proteome</keyword>
<gene>
    <name evidence="5" type="ORF">DF286_03865</name>
</gene>
<dbReference type="Proteomes" id="UP000245916">
    <property type="component" value="Unassembled WGS sequence"/>
</dbReference>
<dbReference type="AlphaFoldDB" id="A0A2U2J185"/>
<dbReference type="Pfam" id="PF13692">
    <property type="entry name" value="Glyco_trans_1_4"/>
    <property type="match status" value="1"/>
</dbReference>
<dbReference type="Gene3D" id="3.40.50.2000">
    <property type="entry name" value="Glycogen Phosphorylase B"/>
    <property type="match status" value="2"/>
</dbReference>
<evidence type="ECO:0000256" key="3">
    <source>
        <dbReference type="ARBA" id="ARBA00022679"/>
    </source>
</evidence>
<keyword evidence="2" id="KW-0328">Glycosyltransferase</keyword>
<organism evidence="5 6">
    <name type="scientific">Allosphingosinicella humi</name>
    <dbReference type="NCBI Taxonomy" id="2068657"/>
    <lineage>
        <taxon>Bacteria</taxon>
        <taxon>Pseudomonadati</taxon>
        <taxon>Pseudomonadota</taxon>
        <taxon>Alphaproteobacteria</taxon>
        <taxon>Sphingomonadales</taxon>
        <taxon>Sphingomonadaceae</taxon>
        <taxon>Allosphingosinicella</taxon>
    </lineage>
</organism>
<dbReference type="PANTHER" id="PTHR12526:SF640">
    <property type="entry name" value="COLANIC ACID BIOSYNTHESIS GLYCOSYLTRANSFERASE WCAL-RELATED"/>
    <property type="match status" value="1"/>
</dbReference>
<dbReference type="CDD" id="cd03801">
    <property type="entry name" value="GT4_PimA-like"/>
    <property type="match status" value="1"/>
</dbReference>
<comment type="similarity">
    <text evidence="1">Belongs to the glycosyltransferase group 1 family. Glycosyltransferase 4 subfamily.</text>
</comment>
<evidence type="ECO:0000313" key="6">
    <source>
        <dbReference type="Proteomes" id="UP000245916"/>
    </source>
</evidence>
<dbReference type="Pfam" id="PF13439">
    <property type="entry name" value="Glyco_transf_4"/>
    <property type="match status" value="1"/>
</dbReference>
<accession>A0A2U2J185</accession>
<evidence type="ECO:0000256" key="1">
    <source>
        <dbReference type="ARBA" id="ARBA00009481"/>
    </source>
</evidence>
<dbReference type="OrthoDB" id="9816424at2"/>
<evidence type="ECO:0000256" key="2">
    <source>
        <dbReference type="ARBA" id="ARBA00022676"/>
    </source>
</evidence>
<dbReference type="InterPro" id="IPR028098">
    <property type="entry name" value="Glyco_trans_4-like_N"/>
</dbReference>
<evidence type="ECO:0000259" key="4">
    <source>
        <dbReference type="Pfam" id="PF13439"/>
    </source>
</evidence>
<dbReference type="RefSeq" id="WP_109270238.1">
    <property type="nucleotide sequence ID" value="NZ_QFFF01000001.1"/>
</dbReference>
<proteinExistence type="inferred from homology"/>
<reference evidence="5 6" key="1">
    <citation type="submission" date="2018-05" db="EMBL/GenBank/DDBJ databases">
        <title>Genome of Sphingosinicella humi QZX222.</title>
        <authorList>
            <person name="Qiao Z."/>
            <person name="Wang G."/>
        </authorList>
    </citation>
    <scope>NUCLEOTIDE SEQUENCE [LARGE SCALE GENOMIC DNA]</scope>
    <source>
        <strain evidence="5 6">QZX222</strain>
    </source>
</reference>
<dbReference type="SUPFAM" id="SSF53756">
    <property type="entry name" value="UDP-Glycosyltransferase/glycogen phosphorylase"/>
    <property type="match status" value="1"/>
</dbReference>
<feature type="domain" description="Glycosyltransferase subfamily 4-like N-terminal" evidence="4">
    <location>
        <begin position="15"/>
        <end position="187"/>
    </location>
</feature>